<dbReference type="InterPro" id="IPR036864">
    <property type="entry name" value="Zn2-C6_fun-type_DNA-bd_sf"/>
</dbReference>
<dbReference type="GO" id="GO:0003677">
    <property type="term" value="F:DNA binding"/>
    <property type="evidence" value="ECO:0007669"/>
    <property type="project" value="UniProtKB-KW"/>
</dbReference>
<evidence type="ECO:0000256" key="3">
    <source>
        <dbReference type="ARBA" id="ARBA00023015"/>
    </source>
</evidence>
<keyword evidence="1" id="KW-0479">Metal-binding</keyword>
<feature type="compositionally biased region" description="Basic and acidic residues" evidence="7">
    <location>
        <begin position="19"/>
        <end position="31"/>
    </location>
</feature>
<keyword evidence="4" id="KW-0238">DNA-binding</keyword>
<organism evidence="9 10">
    <name type="scientific">Diplogelasinospora grovesii</name>
    <dbReference type="NCBI Taxonomy" id="303347"/>
    <lineage>
        <taxon>Eukaryota</taxon>
        <taxon>Fungi</taxon>
        <taxon>Dikarya</taxon>
        <taxon>Ascomycota</taxon>
        <taxon>Pezizomycotina</taxon>
        <taxon>Sordariomycetes</taxon>
        <taxon>Sordariomycetidae</taxon>
        <taxon>Sordariales</taxon>
        <taxon>Diplogelasinosporaceae</taxon>
        <taxon>Diplogelasinospora</taxon>
    </lineage>
</organism>
<dbReference type="InterPro" id="IPR001138">
    <property type="entry name" value="Zn2Cys6_DnaBD"/>
</dbReference>
<feature type="region of interest" description="Disordered" evidence="7">
    <location>
        <begin position="1"/>
        <end position="33"/>
    </location>
</feature>
<dbReference type="CDD" id="cd00067">
    <property type="entry name" value="GAL4"/>
    <property type="match status" value="1"/>
</dbReference>
<keyword evidence="2" id="KW-0862">Zinc</keyword>
<keyword evidence="5" id="KW-0804">Transcription</keyword>
<dbReference type="AlphaFoldDB" id="A0AAN6S407"/>
<dbReference type="PANTHER" id="PTHR36206">
    <property type="entry name" value="ASPERCRYPTIN BIOSYNTHESIS CLUSTER-SPECIFIC TRANSCRIPTION REGULATOR ATNN-RELATED"/>
    <property type="match status" value="1"/>
</dbReference>
<dbReference type="SMART" id="SM00066">
    <property type="entry name" value="GAL4"/>
    <property type="match status" value="1"/>
</dbReference>
<name>A0AAN6S407_9PEZI</name>
<accession>A0AAN6S407</accession>
<keyword evidence="6" id="KW-0539">Nucleus</keyword>
<evidence type="ECO:0000256" key="2">
    <source>
        <dbReference type="ARBA" id="ARBA00022833"/>
    </source>
</evidence>
<dbReference type="PROSITE" id="PS50048">
    <property type="entry name" value="ZN2_CY6_FUNGAL_2"/>
    <property type="match status" value="1"/>
</dbReference>
<feature type="domain" description="Zn(2)-C6 fungal-type" evidence="8">
    <location>
        <begin position="60"/>
        <end position="88"/>
    </location>
</feature>
<feature type="region of interest" description="Disordered" evidence="7">
    <location>
        <begin position="95"/>
        <end position="139"/>
    </location>
</feature>
<evidence type="ECO:0000256" key="6">
    <source>
        <dbReference type="ARBA" id="ARBA00023242"/>
    </source>
</evidence>
<evidence type="ECO:0000313" key="9">
    <source>
        <dbReference type="EMBL" id="KAK3940307.1"/>
    </source>
</evidence>
<keyword evidence="3" id="KW-0805">Transcription regulation</keyword>
<feature type="compositionally biased region" description="Low complexity" evidence="7">
    <location>
        <begin position="95"/>
        <end position="118"/>
    </location>
</feature>
<evidence type="ECO:0000256" key="7">
    <source>
        <dbReference type="SAM" id="MobiDB-lite"/>
    </source>
</evidence>
<feature type="compositionally biased region" description="Polar residues" evidence="7">
    <location>
        <begin position="122"/>
        <end position="131"/>
    </location>
</feature>
<dbReference type="GO" id="GO:0008270">
    <property type="term" value="F:zinc ion binding"/>
    <property type="evidence" value="ECO:0007669"/>
    <property type="project" value="InterPro"/>
</dbReference>
<dbReference type="SUPFAM" id="SSF57701">
    <property type="entry name" value="Zn2/Cys6 DNA-binding domain"/>
    <property type="match status" value="1"/>
</dbReference>
<proteinExistence type="predicted"/>
<dbReference type="Gene3D" id="4.10.240.10">
    <property type="entry name" value="Zn(2)-C6 fungal-type DNA-binding domain"/>
    <property type="match status" value="1"/>
</dbReference>
<dbReference type="Proteomes" id="UP001303473">
    <property type="component" value="Unassembled WGS sequence"/>
</dbReference>
<evidence type="ECO:0000259" key="8">
    <source>
        <dbReference type="PROSITE" id="PS50048"/>
    </source>
</evidence>
<evidence type="ECO:0000256" key="5">
    <source>
        <dbReference type="ARBA" id="ARBA00023163"/>
    </source>
</evidence>
<reference evidence="10" key="1">
    <citation type="journal article" date="2023" name="Mol. Phylogenet. Evol.">
        <title>Genome-scale phylogeny and comparative genomics of the fungal order Sordariales.</title>
        <authorList>
            <person name="Hensen N."/>
            <person name="Bonometti L."/>
            <person name="Westerberg I."/>
            <person name="Brannstrom I.O."/>
            <person name="Guillou S."/>
            <person name="Cros-Aarteil S."/>
            <person name="Calhoun S."/>
            <person name="Haridas S."/>
            <person name="Kuo A."/>
            <person name="Mondo S."/>
            <person name="Pangilinan J."/>
            <person name="Riley R."/>
            <person name="LaButti K."/>
            <person name="Andreopoulos B."/>
            <person name="Lipzen A."/>
            <person name="Chen C."/>
            <person name="Yan M."/>
            <person name="Daum C."/>
            <person name="Ng V."/>
            <person name="Clum A."/>
            <person name="Steindorff A."/>
            <person name="Ohm R.A."/>
            <person name="Martin F."/>
            <person name="Silar P."/>
            <person name="Natvig D.O."/>
            <person name="Lalanne C."/>
            <person name="Gautier V."/>
            <person name="Ament-Velasquez S.L."/>
            <person name="Kruys A."/>
            <person name="Hutchinson M.I."/>
            <person name="Powell A.J."/>
            <person name="Barry K."/>
            <person name="Miller A.N."/>
            <person name="Grigoriev I.V."/>
            <person name="Debuchy R."/>
            <person name="Gladieux P."/>
            <person name="Hiltunen Thoren M."/>
            <person name="Johannesson H."/>
        </authorList>
    </citation>
    <scope>NUCLEOTIDE SEQUENCE [LARGE SCALE GENOMIC DNA]</scope>
    <source>
        <strain evidence="10">CBS 340.73</strain>
    </source>
</reference>
<protein>
    <recommendedName>
        <fullName evidence="8">Zn(2)-C6 fungal-type domain-containing protein</fullName>
    </recommendedName>
</protein>
<sequence>MPALRMSSAKTNMPMPKGSGEKPRTRTERTGKAGGPQVLTFALQHRPRATRASVPKVRSGCITCKRRHVKCDEAKPSCQRCMKWQGFCDGYGMHDSASPSQSSGDGSRSSSSASPPADTKQLPPTVTSTELTRARKPPILPEPDFNSSVFTYQWDKVYFDHWLSLAHNIGGGWFETNLFTHTIPQLSRDEPAVRYASMAIGALANAIAPNVLANKALASIPATAPTTTADSLSSAHYKQALTYYGRALRLVRLQQNPLGSDTTLRAAVISCLLFACFETLHGNRDVAVSHINHGLAIMDQFMSAHRSNYRTLKTDDPDDKLVKPEPTNAPLSGYVEYGERSPAPFVLEDEILQVFQRLDYQSWSTGVMHRWRDSPPIYIRANGNHSQHDVPGTFSDLKEARRWWDLVQHWALHLPRAVVEKFSAMTAPLSGGFNPDMTTNLDFCDVPEISDMQCQTIEMLEQWHRAFMPLCTASRANKWADPKPYFQAASMLMQYHLSWICIRTACFSNYAALHEVTPRFREVVKLAATLLPNQPKVSGEIFTMDNGPTLALFMAATKCRDRNVRADATALLRRYPRKDAFWDSRAAARIAETNMGIEDENEKYGNLAEQWWRLRRREGIMADRKPECRLKYYVRNAATGQWEYTSEVVQW</sequence>
<comment type="caution">
    <text evidence="9">The sequence shown here is derived from an EMBL/GenBank/DDBJ whole genome shotgun (WGS) entry which is preliminary data.</text>
</comment>
<evidence type="ECO:0000313" key="10">
    <source>
        <dbReference type="Proteomes" id="UP001303473"/>
    </source>
</evidence>
<dbReference type="GO" id="GO:0000981">
    <property type="term" value="F:DNA-binding transcription factor activity, RNA polymerase II-specific"/>
    <property type="evidence" value="ECO:0007669"/>
    <property type="project" value="InterPro"/>
</dbReference>
<gene>
    <name evidence="9" type="ORF">QBC46DRAFT_128133</name>
</gene>
<dbReference type="PANTHER" id="PTHR36206:SF4">
    <property type="entry name" value="HYPOTHETICAL CONSERVED PROTEIN (EUROFUNG)-RELATED"/>
    <property type="match status" value="1"/>
</dbReference>
<dbReference type="InterPro" id="IPR052360">
    <property type="entry name" value="Transcr_Regulatory_Proteins"/>
</dbReference>
<dbReference type="EMBL" id="MU853798">
    <property type="protein sequence ID" value="KAK3940307.1"/>
    <property type="molecule type" value="Genomic_DNA"/>
</dbReference>
<evidence type="ECO:0000256" key="1">
    <source>
        <dbReference type="ARBA" id="ARBA00022723"/>
    </source>
</evidence>
<keyword evidence="10" id="KW-1185">Reference proteome</keyword>
<dbReference type="Pfam" id="PF00172">
    <property type="entry name" value="Zn_clus"/>
    <property type="match status" value="1"/>
</dbReference>
<evidence type="ECO:0000256" key="4">
    <source>
        <dbReference type="ARBA" id="ARBA00023125"/>
    </source>
</evidence>